<accession>A0A8S1VN89</accession>
<evidence type="ECO:0000313" key="2">
    <source>
        <dbReference type="EMBL" id="CAD8177082.1"/>
    </source>
</evidence>
<keyword evidence="3" id="KW-1185">Reference proteome</keyword>
<evidence type="ECO:0000256" key="1">
    <source>
        <dbReference type="SAM" id="Coils"/>
    </source>
</evidence>
<proteinExistence type="predicted"/>
<dbReference type="OMA" id="CMMSQIQ"/>
<keyword evidence="1" id="KW-0175">Coiled coil</keyword>
<protein>
    <submittedName>
        <fullName evidence="2">Uncharacterized protein</fullName>
    </submittedName>
</protein>
<sequence length="119" mass="13900">MQIIQDDMIRINSVQELCLTENEKIESICQQLKNICTVSQMLLTPQPIYKRIKKQRVLKKMSKTQSSEEDSCDIQQKKMIPNCSELSRNELEEKIALIDGLQQQIQQLKCMMSQIQEVI</sequence>
<feature type="coiled-coil region" evidence="1">
    <location>
        <begin position="91"/>
        <end position="118"/>
    </location>
</feature>
<evidence type="ECO:0000313" key="3">
    <source>
        <dbReference type="Proteomes" id="UP000683925"/>
    </source>
</evidence>
<comment type="caution">
    <text evidence="2">The sequence shown here is derived from an EMBL/GenBank/DDBJ whole genome shotgun (WGS) entry which is preliminary data.</text>
</comment>
<reference evidence="2" key="1">
    <citation type="submission" date="2021-01" db="EMBL/GenBank/DDBJ databases">
        <authorList>
            <consortium name="Genoscope - CEA"/>
            <person name="William W."/>
        </authorList>
    </citation>
    <scope>NUCLEOTIDE SEQUENCE</scope>
</reference>
<dbReference type="OrthoDB" id="305944at2759"/>
<dbReference type="AlphaFoldDB" id="A0A8S1VN89"/>
<dbReference type="EMBL" id="CAJJDP010000067">
    <property type="protein sequence ID" value="CAD8177082.1"/>
    <property type="molecule type" value="Genomic_DNA"/>
</dbReference>
<organism evidence="2 3">
    <name type="scientific">Paramecium octaurelia</name>
    <dbReference type="NCBI Taxonomy" id="43137"/>
    <lineage>
        <taxon>Eukaryota</taxon>
        <taxon>Sar</taxon>
        <taxon>Alveolata</taxon>
        <taxon>Ciliophora</taxon>
        <taxon>Intramacronucleata</taxon>
        <taxon>Oligohymenophorea</taxon>
        <taxon>Peniculida</taxon>
        <taxon>Parameciidae</taxon>
        <taxon>Paramecium</taxon>
    </lineage>
</organism>
<name>A0A8S1VN89_PAROT</name>
<dbReference type="Proteomes" id="UP000683925">
    <property type="component" value="Unassembled WGS sequence"/>
</dbReference>
<gene>
    <name evidence="2" type="ORF">POCTA_138.1.T0680121</name>
</gene>